<dbReference type="InterPro" id="IPR023214">
    <property type="entry name" value="HAD_sf"/>
</dbReference>
<feature type="compositionally biased region" description="Basic and acidic residues" evidence="1">
    <location>
        <begin position="1"/>
        <end position="11"/>
    </location>
</feature>
<dbReference type="EMBL" id="JBJQOH010000008">
    <property type="protein sequence ID" value="KAL3675584.1"/>
    <property type="molecule type" value="Genomic_DNA"/>
</dbReference>
<gene>
    <name evidence="3" type="ORF">R1sor_025532</name>
</gene>
<dbReference type="Gene3D" id="3.40.50.1000">
    <property type="entry name" value="HAD superfamily/HAD-like"/>
    <property type="match status" value="1"/>
</dbReference>
<feature type="domain" description="FCP1 homology" evidence="2">
    <location>
        <begin position="936"/>
        <end position="1055"/>
    </location>
</feature>
<evidence type="ECO:0000259" key="2">
    <source>
        <dbReference type="Pfam" id="PF03031"/>
    </source>
</evidence>
<feature type="compositionally biased region" description="Polar residues" evidence="1">
    <location>
        <begin position="810"/>
        <end position="826"/>
    </location>
</feature>
<evidence type="ECO:0000256" key="1">
    <source>
        <dbReference type="SAM" id="MobiDB-lite"/>
    </source>
</evidence>
<comment type="caution">
    <text evidence="3">The sequence shown here is derived from an EMBL/GenBank/DDBJ whole genome shotgun (WGS) entry which is preliminary data.</text>
</comment>
<keyword evidence="4" id="KW-1185">Reference proteome</keyword>
<organism evidence="3 4">
    <name type="scientific">Riccia sorocarpa</name>
    <dbReference type="NCBI Taxonomy" id="122646"/>
    <lineage>
        <taxon>Eukaryota</taxon>
        <taxon>Viridiplantae</taxon>
        <taxon>Streptophyta</taxon>
        <taxon>Embryophyta</taxon>
        <taxon>Marchantiophyta</taxon>
        <taxon>Marchantiopsida</taxon>
        <taxon>Marchantiidae</taxon>
        <taxon>Marchantiales</taxon>
        <taxon>Ricciaceae</taxon>
        <taxon>Riccia</taxon>
    </lineage>
</organism>
<protein>
    <recommendedName>
        <fullName evidence="2">FCP1 homology domain-containing protein</fullName>
    </recommendedName>
</protein>
<evidence type="ECO:0000313" key="4">
    <source>
        <dbReference type="Proteomes" id="UP001633002"/>
    </source>
</evidence>
<proteinExistence type="predicted"/>
<name>A0ABD3GAX4_9MARC</name>
<dbReference type="Proteomes" id="UP001633002">
    <property type="component" value="Unassembled WGS sequence"/>
</dbReference>
<reference evidence="3 4" key="1">
    <citation type="submission" date="2024-09" db="EMBL/GenBank/DDBJ databases">
        <title>Chromosome-scale assembly of Riccia sorocarpa.</title>
        <authorList>
            <person name="Paukszto L."/>
        </authorList>
    </citation>
    <scope>NUCLEOTIDE SEQUENCE [LARGE SCALE GENOMIC DNA]</scope>
    <source>
        <strain evidence="3">LP-2024</strain>
        <tissue evidence="3">Aerial parts of the thallus</tissue>
    </source>
</reference>
<feature type="region of interest" description="Disordered" evidence="1">
    <location>
        <begin position="1"/>
        <end position="30"/>
    </location>
</feature>
<dbReference type="Pfam" id="PF03031">
    <property type="entry name" value="NIF"/>
    <property type="match status" value="1"/>
</dbReference>
<feature type="region of interest" description="Disordered" evidence="1">
    <location>
        <begin position="154"/>
        <end position="191"/>
    </location>
</feature>
<feature type="region of interest" description="Disordered" evidence="1">
    <location>
        <begin position="534"/>
        <end position="571"/>
    </location>
</feature>
<accession>A0ABD3GAX4</accession>
<dbReference type="InterPro" id="IPR004274">
    <property type="entry name" value="FCP1_dom"/>
</dbReference>
<dbReference type="AlphaFoldDB" id="A0ABD3GAX4"/>
<feature type="compositionally biased region" description="Basic residues" evidence="1">
    <location>
        <begin position="557"/>
        <end position="567"/>
    </location>
</feature>
<sequence>MSESDDPRNVDADENAEESPPPSSAGNEEVEEYIDEVDEVEKQAPAVDPLESFNYEELYGMMCYSDSKVHNGPWYIETGKITYKHINNEHFQKEENWTKKKFLLARCWNARHHMNLERFSASLIIECAAVIPRPDTLEVKTVFSMLRAFEQTLERGKGKRNDTSTGTSGRVRKPDAELTSKPKKRRTEPVGREMVAAAPKDHMERFPEKDEQKMLKVDHDKYKAMYLFGTDAVFSIPVEKIEEAPSIFVYMSVNEKYVMDTMKRMIENSSFIPQIADLLPFSLSKGDSVKLETYASTHQLRMSKLDQLVEALIKDVDIVFLAISGQHSSRAQQLIMNSARVPEKIKNHNRYRKSRILDGQHESWKYHDISYKDNKNNEQAYFVPSFVECLRQARSQWIDLSRPQGAQGSNKKNPIFEGERDVGEVLRDFSQLSVNRFRPVNGLPDEDLKLVWSQLAEGSVWVSHPAKYQGHEDIVALKEYCKTLKSKDKLGKAIVKYWMTRYQEDFNTWGQLAASYTIPEPWLGEMLKYIPEKPEKPEKEVVTDDVSSSDGDEKDSSKKKKKPKKKSTSVDVLPSQIKMQLHKFHCAKHGVEIPQRLEPLAVLHIKDITQYQLTLDEKPDCKLVFLDLTHPDLAHWETQEFSCFLGIVKELTSSEGFAIVAVMDFGIPLLVYAYVSFGPEDYTPSLYAQTALHPTCNEYEIEKGLEDMVPHKGEGAEPLNVKNKAPRWEFVNLSSPDGKPLTHPICKRRGFCYRVVINYSKADNTVLDFFSGGIFAREALLSGRDVIYFANSEKESIFLKDMERHFSPALASSSQQPGLASTSQQPARAVTDEDEIEDTDAANIVFDDEMKNEARTHLEQSVEAAVPIPPCETLEINEDNPVLEDQIPDLLVVATDHEDVGISSVQQDVQAGINASEGFMDRSSKTVAGDVVGAKKVIRRNGVQEFITRCLELFDIALGTCNDRNLSYDYTHYLFTGEQWDKFLFRWDQGKALDTKERWTRNNREIMLVLKPLKTVWERFPDFNAKNTLLVDVHPYRASANPEDTGIFPKPYTGSLDNGVTSVP</sequence>
<evidence type="ECO:0000313" key="3">
    <source>
        <dbReference type="EMBL" id="KAL3675584.1"/>
    </source>
</evidence>
<feature type="region of interest" description="Disordered" evidence="1">
    <location>
        <begin position="810"/>
        <end position="836"/>
    </location>
</feature>